<dbReference type="SMART" id="SM00255">
    <property type="entry name" value="TIR"/>
    <property type="match status" value="1"/>
</dbReference>
<dbReference type="EMBL" id="CAADFA010000001">
    <property type="protein sequence ID" value="VFJ43321.1"/>
    <property type="molecule type" value="Genomic_DNA"/>
</dbReference>
<dbReference type="EMBL" id="CAADFL010000001">
    <property type="protein sequence ID" value="VFK05488.1"/>
    <property type="molecule type" value="Genomic_DNA"/>
</dbReference>
<dbReference type="InterPro" id="IPR035897">
    <property type="entry name" value="Toll_tir_struct_dom_sf"/>
</dbReference>
<sequence length="162" mass="18796">MSEGIEIFICYAREDRVHKDDLVKYIKPLKRDGRIRDWHDGLIEPGADWQPEIAAALERCHMALLLISADFLNSEFIYSVELKRLFERRRDTGIRIVPIIVRPCLWKEDKRLKGLQAMPQGDKAIIQHATENGDRAQVWTNIVEYLAEYAWEVSLSPTSSSE</sequence>
<dbReference type="InterPro" id="IPR000157">
    <property type="entry name" value="TIR_dom"/>
</dbReference>
<evidence type="ECO:0000313" key="3">
    <source>
        <dbReference type="EMBL" id="VFJ43321.1"/>
    </source>
</evidence>
<evidence type="ECO:0000259" key="1">
    <source>
        <dbReference type="PROSITE" id="PS50104"/>
    </source>
</evidence>
<dbReference type="EMBL" id="CAADEZ010000001">
    <property type="protein sequence ID" value="VFJ42625.1"/>
    <property type="molecule type" value="Genomic_DNA"/>
</dbReference>
<proteinExistence type="predicted"/>
<protein>
    <submittedName>
        <fullName evidence="4">TIR domain-containing protein</fullName>
    </submittedName>
</protein>
<accession>A0A450VL19</accession>
<feature type="domain" description="TIR" evidence="1">
    <location>
        <begin position="3"/>
        <end position="146"/>
    </location>
</feature>
<name>A0A450VL19_9GAMM</name>
<gene>
    <name evidence="2" type="ORF">BECKFM1743A_GA0114220_100014</name>
    <name evidence="4" type="ORF">BECKFM1743B_GA0114221_100014</name>
    <name evidence="3" type="ORF">BECKFM1743C_GA0114222_100014</name>
</gene>
<dbReference type="SUPFAM" id="SSF52200">
    <property type="entry name" value="Toll/Interleukin receptor TIR domain"/>
    <property type="match status" value="1"/>
</dbReference>
<dbReference type="GO" id="GO:0007165">
    <property type="term" value="P:signal transduction"/>
    <property type="evidence" value="ECO:0007669"/>
    <property type="project" value="InterPro"/>
</dbReference>
<evidence type="ECO:0000313" key="2">
    <source>
        <dbReference type="EMBL" id="VFJ42625.1"/>
    </source>
</evidence>
<dbReference type="PROSITE" id="PS50104">
    <property type="entry name" value="TIR"/>
    <property type="match status" value="1"/>
</dbReference>
<dbReference type="Gene3D" id="3.40.50.10140">
    <property type="entry name" value="Toll/interleukin-1 receptor homology (TIR) domain"/>
    <property type="match status" value="1"/>
</dbReference>
<dbReference type="AlphaFoldDB" id="A0A450VL19"/>
<dbReference type="Pfam" id="PF13676">
    <property type="entry name" value="TIR_2"/>
    <property type="match status" value="1"/>
</dbReference>
<evidence type="ECO:0000313" key="4">
    <source>
        <dbReference type="EMBL" id="VFK05488.1"/>
    </source>
</evidence>
<organism evidence="4">
    <name type="scientific">Candidatus Kentrum sp. FM</name>
    <dbReference type="NCBI Taxonomy" id="2126340"/>
    <lineage>
        <taxon>Bacteria</taxon>
        <taxon>Pseudomonadati</taxon>
        <taxon>Pseudomonadota</taxon>
        <taxon>Gammaproteobacteria</taxon>
        <taxon>Candidatus Kentrum</taxon>
    </lineage>
</organism>
<reference evidence="4" key="1">
    <citation type="submission" date="2019-02" db="EMBL/GenBank/DDBJ databases">
        <authorList>
            <person name="Gruber-Vodicka R. H."/>
            <person name="Seah K. B. B."/>
        </authorList>
    </citation>
    <scope>NUCLEOTIDE SEQUENCE</scope>
    <source>
        <strain evidence="2">BECK_BZ163</strain>
        <strain evidence="4">BECK_BZ164</strain>
        <strain evidence="3">BECK_BZ165</strain>
    </source>
</reference>